<evidence type="ECO:0000313" key="2">
    <source>
        <dbReference type="EMBL" id="SCZ81598.1"/>
    </source>
</evidence>
<evidence type="ECO:0000256" key="1">
    <source>
        <dbReference type="SAM" id="Phobius"/>
    </source>
</evidence>
<dbReference type="RefSeq" id="WP_092592692.1">
    <property type="nucleotide sequence ID" value="NZ_FMWL01000020.1"/>
</dbReference>
<dbReference type="STRING" id="1120920.SAMN03080599_02874"/>
<dbReference type="GO" id="GO:1902604">
    <property type="term" value="P:p-aminobenzoyl-glutamate transmembrane transport"/>
    <property type="evidence" value="ECO:0007669"/>
    <property type="project" value="InterPro"/>
</dbReference>
<accession>A0A1G5S5X1</accession>
<proteinExistence type="predicted"/>
<dbReference type="EMBL" id="FMWL01000020">
    <property type="protein sequence ID" value="SCZ81598.1"/>
    <property type="molecule type" value="Genomic_DNA"/>
</dbReference>
<feature type="transmembrane region" description="Helical" evidence="1">
    <location>
        <begin position="384"/>
        <end position="404"/>
    </location>
</feature>
<dbReference type="OrthoDB" id="3314392at2"/>
<dbReference type="Proteomes" id="UP000199208">
    <property type="component" value="Unassembled WGS sequence"/>
</dbReference>
<dbReference type="InterPro" id="IPR004697">
    <property type="entry name" value="AbgT"/>
</dbReference>
<dbReference type="PANTHER" id="PTHR30282">
    <property type="entry name" value="P-AMINOBENZOYL GLUTAMATE TRANSPORTER"/>
    <property type="match status" value="1"/>
</dbReference>
<dbReference type="GO" id="GO:0015558">
    <property type="term" value="F:secondary active p-aminobenzoyl-glutamate transmembrane transporter activity"/>
    <property type="evidence" value="ECO:0007669"/>
    <property type="project" value="InterPro"/>
</dbReference>
<keyword evidence="3" id="KW-1185">Reference proteome</keyword>
<dbReference type="Pfam" id="PF03806">
    <property type="entry name" value="ABG_transport"/>
    <property type="match status" value="1"/>
</dbReference>
<protein>
    <submittedName>
        <fullName evidence="2">Aminobenzoyl-glutamate transport protein</fullName>
    </submittedName>
</protein>
<keyword evidence="1" id="KW-1133">Transmembrane helix</keyword>
<feature type="transmembrane region" description="Helical" evidence="1">
    <location>
        <begin position="82"/>
        <end position="98"/>
    </location>
</feature>
<feature type="transmembrane region" description="Helical" evidence="1">
    <location>
        <begin position="119"/>
        <end position="142"/>
    </location>
</feature>
<dbReference type="PANTHER" id="PTHR30282:SF0">
    <property type="entry name" value="P-AMINOBENZOYL-GLUTAMATE TRANSPORT PROTEIN"/>
    <property type="match status" value="1"/>
</dbReference>
<evidence type="ECO:0000313" key="3">
    <source>
        <dbReference type="Proteomes" id="UP000199208"/>
    </source>
</evidence>
<feature type="transmembrane region" description="Helical" evidence="1">
    <location>
        <begin position="345"/>
        <end position="364"/>
    </location>
</feature>
<feature type="transmembrane region" description="Helical" evidence="1">
    <location>
        <begin position="302"/>
        <end position="324"/>
    </location>
</feature>
<dbReference type="AlphaFoldDB" id="A0A1G5S5X1"/>
<reference evidence="2 3" key="1">
    <citation type="submission" date="2016-10" db="EMBL/GenBank/DDBJ databases">
        <authorList>
            <person name="de Groot N.N."/>
        </authorList>
    </citation>
    <scope>NUCLEOTIDE SEQUENCE [LARGE SCALE GENOMIC DNA]</scope>
    <source>
        <strain evidence="2 3">DSM 2784</strain>
    </source>
</reference>
<organism evidence="2 3">
    <name type="scientific">Acidaminobacter hydrogenoformans DSM 2784</name>
    <dbReference type="NCBI Taxonomy" id="1120920"/>
    <lineage>
        <taxon>Bacteria</taxon>
        <taxon>Bacillati</taxon>
        <taxon>Bacillota</taxon>
        <taxon>Clostridia</taxon>
        <taxon>Peptostreptococcales</taxon>
        <taxon>Acidaminobacteraceae</taxon>
        <taxon>Acidaminobacter</taxon>
    </lineage>
</organism>
<gene>
    <name evidence="2" type="ORF">SAMN03080599_02874</name>
</gene>
<name>A0A1G5S5X1_9FIRM</name>
<keyword evidence="1" id="KW-0812">Transmembrane</keyword>
<feature type="transmembrane region" description="Helical" evidence="1">
    <location>
        <begin position="263"/>
        <end position="282"/>
    </location>
</feature>
<feature type="transmembrane region" description="Helical" evidence="1">
    <location>
        <begin position="472"/>
        <end position="497"/>
    </location>
</feature>
<keyword evidence="1" id="KW-0472">Membrane</keyword>
<feature type="transmembrane region" description="Helical" evidence="1">
    <location>
        <begin position="21"/>
        <end position="42"/>
    </location>
</feature>
<sequence>MSNERKKNGGILNTIERVGNRLPHPIFIFIFMALLVVVISVFTSGTEVVHPGTGDVKVVQSLLSREGIVWILSSMVSNFTKFPPLGMVLVMMIGLGLAEETGLLRTVIRKMIVGAPKHLVTFIIVFSGIMGNIAGSATFVVIPPLGGLIFKALNRHPMAGIAAGFAGVAAGLSANLLITPTDVLSAGITEKAAQIIDPAMLVHPAVNWYFMIASTIVLSIIGTLTVEKIVEPRLGKYDASFASGEDHSGNVELVSITNEEKKGLKNAGIATILYIALVAFMVVPQNALLRHPETGTIVPSPFLSSMISILFFWFIIIALAYGYGAKTIRNSDDIVKHMTESMKSFAGFIVLCFFAAQFVEFFAYTNLGLLLSVKGADFLKTTGFVGAPLIIGFVILVALINFLIGSSSAKWALLAPIFVPMFMQIDLSPALTQAAYRIADSVTNSISPLEPFMPYIIVLAQRYDKRSGLGTVISAMIPLALAFLISWVILLLIWYFVNIPLGPGAGIGM</sequence>